<name>A0A1J5GEH5_9BACT</name>
<evidence type="ECO:0000259" key="1">
    <source>
        <dbReference type="Pfam" id="PF00534"/>
    </source>
</evidence>
<protein>
    <submittedName>
        <fullName evidence="3">Uncharacterized protein</fullName>
    </submittedName>
</protein>
<evidence type="ECO:0000313" key="3">
    <source>
        <dbReference type="EMBL" id="OIP66286.1"/>
    </source>
</evidence>
<dbReference type="EMBL" id="MNYX01000015">
    <property type="protein sequence ID" value="OIP66286.1"/>
    <property type="molecule type" value="Genomic_DNA"/>
</dbReference>
<dbReference type="GO" id="GO:0016757">
    <property type="term" value="F:glycosyltransferase activity"/>
    <property type="evidence" value="ECO:0007669"/>
    <property type="project" value="InterPro"/>
</dbReference>
<reference evidence="3 4" key="1">
    <citation type="journal article" date="2016" name="Environ. Microbiol.">
        <title>Genomic resolution of a cold subsurface aquifer community provides metabolic insights for novel microbes adapted to high CO concentrations.</title>
        <authorList>
            <person name="Probst A.J."/>
            <person name="Castelle C.J."/>
            <person name="Singh A."/>
            <person name="Brown C.T."/>
            <person name="Anantharaman K."/>
            <person name="Sharon I."/>
            <person name="Hug L.A."/>
            <person name="Burstein D."/>
            <person name="Emerson J.B."/>
            <person name="Thomas B.C."/>
            <person name="Banfield J.F."/>
        </authorList>
    </citation>
    <scope>NUCLEOTIDE SEQUENCE [LARGE SCALE GENOMIC DNA]</scope>
    <source>
        <strain evidence="3">CG2_30_43_9</strain>
    </source>
</reference>
<dbReference type="AlphaFoldDB" id="A0A1J5GEH5"/>
<gene>
    <name evidence="3" type="ORF">AUK15_00680</name>
</gene>
<dbReference type="Pfam" id="PF13439">
    <property type="entry name" value="Glyco_transf_4"/>
    <property type="match status" value="1"/>
</dbReference>
<dbReference type="Pfam" id="PF00534">
    <property type="entry name" value="Glycos_transf_1"/>
    <property type="match status" value="1"/>
</dbReference>
<accession>A0A1J5GEH5</accession>
<feature type="domain" description="Glycosyl transferase family 1" evidence="1">
    <location>
        <begin position="199"/>
        <end position="349"/>
    </location>
</feature>
<dbReference type="InterPro" id="IPR028098">
    <property type="entry name" value="Glyco_trans_4-like_N"/>
</dbReference>
<dbReference type="Proteomes" id="UP000182059">
    <property type="component" value="Unassembled WGS sequence"/>
</dbReference>
<dbReference type="SUPFAM" id="SSF53756">
    <property type="entry name" value="UDP-Glycosyltransferase/glycogen phosphorylase"/>
    <property type="match status" value="1"/>
</dbReference>
<sequence>MRVAFIHNEKKIGTGAHYINDLMSSKLKSANVEIKNFYPSTSFDAPTHLNGLKNILFFHSLIEKRNQILKFDLIQGTTYTPLPFLAYPIPVISHFGSTTNGFLKATPLAVDIEEGPREVWYALKKAGAIKELNIKTRRPLRDIAEIEELVATKADSVIATSLNVKHELISMGIKEDRISLIYNAIEDYWFENHKPEITENPQIVFIGRIGNDVFNLKLKGLDRIIHLYNRFKHVRKTTICMTTNKGVTSWLLNNIPNHSLFLNMKKDKIPEVIRWLRGSILFIPSRYEGFSLSLVEGMSQGLVPVAYPVGVATEIIRNGENGFIVTSQREAEEKIKLLLTNSVLRKKCALEAEITSKLFSSGEITIKLIKLYEDVVKGYKHKH</sequence>
<organism evidence="3 4">
    <name type="scientific">Candidatus Nomurabacteria bacterium CG2_30_43_9</name>
    <dbReference type="NCBI Taxonomy" id="1805283"/>
    <lineage>
        <taxon>Bacteria</taxon>
        <taxon>Candidatus Nomuraibacteriota</taxon>
    </lineage>
</organism>
<dbReference type="InterPro" id="IPR001296">
    <property type="entry name" value="Glyco_trans_1"/>
</dbReference>
<proteinExistence type="predicted"/>
<comment type="caution">
    <text evidence="3">The sequence shown here is derived from an EMBL/GenBank/DDBJ whole genome shotgun (WGS) entry which is preliminary data.</text>
</comment>
<evidence type="ECO:0000259" key="2">
    <source>
        <dbReference type="Pfam" id="PF13439"/>
    </source>
</evidence>
<dbReference type="CDD" id="cd03801">
    <property type="entry name" value="GT4_PimA-like"/>
    <property type="match status" value="1"/>
</dbReference>
<evidence type="ECO:0000313" key="4">
    <source>
        <dbReference type="Proteomes" id="UP000182059"/>
    </source>
</evidence>
<dbReference type="Gene3D" id="3.40.50.2000">
    <property type="entry name" value="Glycogen Phosphorylase B"/>
    <property type="match status" value="2"/>
</dbReference>
<dbReference type="PANTHER" id="PTHR12526">
    <property type="entry name" value="GLYCOSYLTRANSFERASE"/>
    <property type="match status" value="1"/>
</dbReference>
<feature type="domain" description="Glycosyltransferase subfamily 4-like N-terminal" evidence="2">
    <location>
        <begin position="45"/>
        <end position="186"/>
    </location>
</feature>